<sequence>MIELRPRAMKARNAMEAEALISFVNWSPPNRDIQTSLRESAAEDADSRRNAELQFIDACLIHGEIEVAAPWGLNDAPPCDKRRKESPDQPVVVSAAMTESATRQNTAAETLNPSSALLSSARRTFSGTPPLRIHLLDPTPPPPPPTPVTAATAASDPVSLGGATLSAAGFASAAARSSPERSFAMVTADSFCGEPAGDASAEEAFGGVGGVESWVSARASVMLPNSLADSAAFCSDLASEDAGAGGGGGAGAGDGWGGERGGDVSPSRGRGGEASALGGSGGGGGSSGGCGGEDGEESPGGSGVGVGPAEGGGGGGGGAGAGFSGERDPSREGCCEGGEGGATGSTAGGGGRIGEAIEWGLLVAVASGSGGFVRPRRRAPVKNDAEKCPDEAG</sequence>
<evidence type="ECO:0000313" key="3">
    <source>
        <dbReference type="Proteomes" id="UP000275267"/>
    </source>
</evidence>
<protein>
    <submittedName>
        <fullName evidence="2">Uncharacterized protein</fullName>
    </submittedName>
</protein>
<gene>
    <name evidence="2" type="ORF">C2845_PM07G17640</name>
</gene>
<reference evidence="3" key="1">
    <citation type="journal article" date="2019" name="Nat. Commun.">
        <title>The genome of broomcorn millet.</title>
        <authorList>
            <person name="Zou C."/>
            <person name="Miki D."/>
            <person name="Li D."/>
            <person name="Tang Q."/>
            <person name="Xiao L."/>
            <person name="Rajput S."/>
            <person name="Deng P."/>
            <person name="Jia W."/>
            <person name="Huang R."/>
            <person name="Zhang M."/>
            <person name="Sun Y."/>
            <person name="Hu J."/>
            <person name="Fu X."/>
            <person name="Schnable P.S."/>
            <person name="Li F."/>
            <person name="Zhang H."/>
            <person name="Feng B."/>
            <person name="Zhu X."/>
            <person name="Liu R."/>
            <person name="Schnable J.C."/>
            <person name="Zhu J.-K."/>
            <person name="Zhang H."/>
        </authorList>
    </citation>
    <scope>NUCLEOTIDE SEQUENCE [LARGE SCALE GENOMIC DNA]</scope>
</reference>
<feature type="compositionally biased region" description="Basic and acidic residues" evidence="1">
    <location>
        <begin position="325"/>
        <end position="334"/>
    </location>
</feature>
<comment type="caution">
    <text evidence="2">The sequence shown here is derived from an EMBL/GenBank/DDBJ whole genome shotgun (WGS) entry which is preliminary data.</text>
</comment>
<feature type="compositionally biased region" description="Polar residues" evidence="1">
    <location>
        <begin position="97"/>
        <end position="127"/>
    </location>
</feature>
<feature type="compositionally biased region" description="Basic and acidic residues" evidence="1">
    <location>
        <begin position="381"/>
        <end position="393"/>
    </location>
</feature>
<proteinExistence type="predicted"/>
<accession>A0A3L6SGG5</accession>
<evidence type="ECO:0000313" key="2">
    <source>
        <dbReference type="EMBL" id="RLN21656.1"/>
    </source>
</evidence>
<dbReference type="Proteomes" id="UP000275267">
    <property type="component" value="Unassembled WGS sequence"/>
</dbReference>
<dbReference type="AlphaFoldDB" id="A0A3L6SGG5"/>
<organism evidence="2 3">
    <name type="scientific">Panicum miliaceum</name>
    <name type="common">Proso millet</name>
    <name type="synonym">Broomcorn millet</name>
    <dbReference type="NCBI Taxonomy" id="4540"/>
    <lineage>
        <taxon>Eukaryota</taxon>
        <taxon>Viridiplantae</taxon>
        <taxon>Streptophyta</taxon>
        <taxon>Embryophyta</taxon>
        <taxon>Tracheophyta</taxon>
        <taxon>Spermatophyta</taxon>
        <taxon>Magnoliopsida</taxon>
        <taxon>Liliopsida</taxon>
        <taxon>Poales</taxon>
        <taxon>Poaceae</taxon>
        <taxon>PACMAD clade</taxon>
        <taxon>Panicoideae</taxon>
        <taxon>Panicodae</taxon>
        <taxon>Paniceae</taxon>
        <taxon>Panicinae</taxon>
        <taxon>Panicum</taxon>
        <taxon>Panicum sect. Panicum</taxon>
    </lineage>
</organism>
<name>A0A3L6SGG5_PANMI</name>
<feature type="compositionally biased region" description="Gly residues" evidence="1">
    <location>
        <begin position="243"/>
        <end position="259"/>
    </location>
</feature>
<feature type="region of interest" description="Disordered" evidence="1">
    <location>
        <begin position="371"/>
        <end position="393"/>
    </location>
</feature>
<feature type="region of interest" description="Disordered" evidence="1">
    <location>
        <begin position="96"/>
        <end position="153"/>
    </location>
</feature>
<feature type="compositionally biased region" description="Gly residues" evidence="1">
    <location>
        <begin position="335"/>
        <end position="353"/>
    </location>
</feature>
<keyword evidence="3" id="KW-1185">Reference proteome</keyword>
<dbReference type="EMBL" id="PQIB02000004">
    <property type="protein sequence ID" value="RLN21656.1"/>
    <property type="molecule type" value="Genomic_DNA"/>
</dbReference>
<feature type="compositionally biased region" description="Gly residues" evidence="1">
    <location>
        <begin position="278"/>
        <end position="323"/>
    </location>
</feature>
<feature type="region of interest" description="Disordered" evidence="1">
    <location>
        <begin position="241"/>
        <end position="353"/>
    </location>
</feature>
<evidence type="ECO:0000256" key="1">
    <source>
        <dbReference type="SAM" id="MobiDB-lite"/>
    </source>
</evidence>
<feature type="compositionally biased region" description="Pro residues" evidence="1">
    <location>
        <begin position="138"/>
        <end position="147"/>
    </location>
</feature>
<dbReference type="PRINTS" id="PR01228">
    <property type="entry name" value="EGGSHELL"/>
</dbReference>